<sequence length="224" mass="25754">MLQETPASLIHSAIDSFEIEPDLHILRRIEEAIQKAQNQRNLIIETHENKINQLTREYETLLAEIEALTSASGVSFEMARKFGSQSMSTTSIEEDNIFKVFQKKSIELDGLKVSLAKTLNDLESQINSMNIIILKLTESLDQLETKKERVINDNFLNNPDSKIMKINLYKSLGILIENFDQVNENGDGKDRILIYNRETDLTNILNVSDKYSDYFITNHIWDSL</sequence>
<dbReference type="Proteomes" id="UP001497600">
    <property type="component" value="Chromosome A"/>
</dbReference>
<dbReference type="PANTHER" id="PTHR22142:SF2">
    <property type="entry name" value="KINETOCHORE PROTEIN SPC24"/>
    <property type="match status" value="1"/>
</dbReference>
<feature type="coiled-coil region" evidence="11">
    <location>
        <begin position="26"/>
        <end position="71"/>
    </location>
</feature>
<keyword evidence="6 11" id="KW-0175">Coiled coil</keyword>
<accession>A0ABP0E619</accession>
<evidence type="ECO:0000256" key="2">
    <source>
        <dbReference type="ARBA" id="ARBA00022454"/>
    </source>
</evidence>
<proteinExistence type="inferred from homology"/>
<dbReference type="PANTHER" id="PTHR22142">
    <property type="match status" value="1"/>
</dbReference>
<organism evidence="12 13">
    <name type="scientific">[Candida] anglica</name>
    <dbReference type="NCBI Taxonomy" id="148631"/>
    <lineage>
        <taxon>Eukaryota</taxon>
        <taxon>Fungi</taxon>
        <taxon>Dikarya</taxon>
        <taxon>Ascomycota</taxon>
        <taxon>Saccharomycotina</taxon>
        <taxon>Pichiomycetes</taxon>
        <taxon>Debaryomycetaceae</taxon>
        <taxon>Kurtzmaniella</taxon>
    </lineage>
</organism>
<dbReference type="Gene3D" id="3.30.160.430">
    <property type="match status" value="1"/>
</dbReference>
<protein>
    <recommendedName>
        <fullName evidence="10">Kinetochore protein Spc24</fullName>
    </recommendedName>
</protein>
<name>A0ABP0E619_9ASCO</name>
<keyword evidence="13" id="KW-1185">Reference proteome</keyword>
<reference evidence="12 13" key="1">
    <citation type="submission" date="2024-01" db="EMBL/GenBank/DDBJ databases">
        <authorList>
            <consortium name="Genoscope - CEA"/>
            <person name="William W."/>
        </authorList>
    </citation>
    <scope>NUCLEOTIDE SEQUENCE [LARGE SCALE GENOMIC DNA]</scope>
    <source>
        <strain evidence="12 13">29B2s-10</strain>
    </source>
</reference>
<keyword evidence="9 10" id="KW-0137">Centromere</keyword>
<evidence type="ECO:0000256" key="1">
    <source>
        <dbReference type="ARBA" id="ARBA00007804"/>
    </source>
</evidence>
<comment type="subunit">
    <text evidence="10">Component of the NDC80 complex.</text>
</comment>
<evidence type="ECO:0000313" key="12">
    <source>
        <dbReference type="EMBL" id="CAK7893399.1"/>
    </source>
</evidence>
<dbReference type="SUPFAM" id="SSF143026">
    <property type="entry name" value="Kinetochore globular domain"/>
    <property type="match status" value="1"/>
</dbReference>
<evidence type="ECO:0000256" key="5">
    <source>
        <dbReference type="ARBA" id="ARBA00022838"/>
    </source>
</evidence>
<keyword evidence="7 10" id="KW-0539">Nucleus</keyword>
<evidence type="ECO:0000256" key="11">
    <source>
        <dbReference type="SAM" id="Coils"/>
    </source>
</evidence>
<gene>
    <name evidence="12" type="primary">SPC24</name>
    <name evidence="12" type="ORF">CAAN4_A07118</name>
</gene>
<keyword evidence="5 10" id="KW-0995">Kinetochore</keyword>
<dbReference type="InterPro" id="IPR038066">
    <property type="entry name" value="Spc24_Fungi_globular_sf"/>
</dbReference>
<keyword evidence="2 10" id="KW-0158">Chromosome</keyword>
<dbReference type="InterPro" id="IPR013252">
    <property type="entry name" value="Ndc80_Spc24"/>
</dbReference>
<comment type="subcellular location">
    <subcellularLocation>
        <location evidence="10">Nucleus</location>
    </subcellularLocation>
    <subcellularLocation>
        <location evidence="10">Chromosome</location>
        <location evidence="10">Centromere</location>
        <location evidence="10">Kinetochore</location>
    </subcellularLocation>
</comment>
<evidence type="ECO:0000256" key="6">
    <source>
        <dbReference type="ARBA" id="ARBA00023054"/>
    </source>
</evidence>
<evidence type="ECO:0000256" key="4">
    <source>
        <dbReference type="ARBA" id="ARBA00022776"/>
    </source>
</evidence>
<evidence type="ECO:0000256" key="10">
    <source>
        <dbReference type="RuleBase" id="RU368011"/>
    </source>
</evidence>
<evidence type="ECO:0000256" key="8">
    <source>
        <dbReference type="ARBA" id="ARBA00023306"/>
    </source>
</evidence>
<dbReference type="EMBL" id="OZ004253">
    <property type="protein sequence ID" value="CAK7893399.1"/>
    <property type="molecule type" value="Genomic_DNA"/>
</dbReference>
<evidence type="ECO:0000256" key="3">
    <source>
        <dbReference type="ARBA" id="ARBA00022618"/>
    </source>
</evidence>
<evidence type="ECO:0000256" key="9">
    <source>
        <dbReference type="ARBA" id="ARBA00023328"/>
    </source>
</evidence>
<comment type="function">
    <text evidence="10">Acts as a component of the essential kinetochore-associated NDC80 complex, which is required for chromosome segregation and spindle checkpoint activity.</text>
</comment>
<comment type="similarity">
    <text evidence="1 10">Belongs to the SPC24 family.</text>
</comment>
<keyword evidence="3 10" id="KW-0132">Cell division</keyword>
<evidence type="ECO:0000313" key="13">
    <source>
        <dbReference type="Proteomes" id="UP001497600"/>
    </source>
</evidence>
<dbReference type="Pfam" id="PF08286">
    <property type="entry name" value="Spc24"/>
    <property type="match status" value="1"/>
</dbReference>
<keyword evidence="4 10" id="KW-0498">Mitosis</keyword>
<keyword evidence="8 10" id="KW-0131">Cell cycle</keyword>
<evidence type="ECO:0000256" key="7">
    <source>
        <dbReference type="ARBA" id="ARBA00023242"/>
    </source>
</evidence>
<dbReference type="CDD" id="cd11565">
    <property type="entry name" value="RWD_Spc24"/>
    <property type="match status" value="1"/>
</dbReference>